<evidence type="ECO:0000313" key="4">
    <source>
        <dbReference type="Proteomes" id="UP000608154"/>
    </source>
</evidence>
<protein>
    <submittedName>
        <fullName evidence="3">Cytochrome P450</fullName>
    </submittedName>
</protein>
<evidence type="ECO:0000256" key="1">
    <source>
        <dbReference type="ARBA" id="ARBA00010617"/>
    </source>
</evidence>
<keyword evidence="2" id="KW-0479">Metal-binding</keyword>
<dbReference type="Pfam" id="PF00067">
    <property type="entry name" value="p450"/>
    <property type="match status" value="1"/>
</dbReference>
<keyword evidence="2" id="KW-0408">Iron</keyword>
<dbReference type="InterPro" id="IPR017972">
    <property type="entry name" value="Cyt_P450_CS"/>
</dbReference>
<dbReference type="PROSITE" id="PS00086">
    <property type="entry name" value="CYTOCHROME_P450"/>
    <property type="match status" value="1"/>
</dbReference>
<dbReference type="Proteomes" id="UP000608154">
    <property type="component" value="Unassembled WGS sequence"/>
</dbReference>
<comment type="caution">
    <text evidence="3">The sequence shown here is derived from an EMBL/GenBank/DDBJ whole genome shotgun (WGS) entry which is preliminary data.</text>
</comment>
<dbReference type="InterPro" id="IPR036396">
    <property type="entry name" value="Cyt_P450_sf"/>
</dbReference>
<organism evidence="3 4">
    <name type="scientific">Novosphingobium endophyticum</name>
    <dbReference type="NCBI Taxonomy" id="1955250"/>
    <lineage>
        <taxon>Bacteria</taxon>
        <taxon>Pseudomonadati</taxon>
        <taxon>Pseudomonadota</taxon>
        <taxon>Alphaproteobacteria</taxon>
        <taxon>Sphingomonadales</taxon>
        <taxon>Sphingomonadaceae</taxon>
        <taxon>Novosphingobium</taxon>
    </lineage>
</organism>
<dbReference type="RefSeq" id="WP_188771394.1">
    <property type="nucleotide sequence ID" value="NZ_BMHK01000013.1"/>
</dbReference>
<dbReference type="InterPro" id="IPR001128">
    <property type="entry name" value="Cyt_P450"/>
</dbReference>
<reference evidence="3" key="2">
    <citation type="submission" date="2020-09" db="EMBL/GenBank/DDBJ databases">
        <authorList>
            <person name="Sun Q."/>
            <person name="Zhou Y."/>
        </authorList>
    </citation>
    <scope>NUCLEOTIDE SEQUENCE</scope>
    <source>
        <strain evidence="3">CGMCC 1.15095</strain>
    </source>
</reference>
<sequence length="412" mass="45300">MQTIEQPSPLPPGADPAPVPAHVPASLVVDFDAYRPMKDASFYHAPYAELQANAPEIFWSPYNGGHWVLTRRDHLAEAFADPARFTSSQGASVDKVAAPGDPKLAPIELDPPEQQSFRRLFAPAFSVLALKEREKEARALAVELIEDLRPRGRCEFVTGFAQHLPIKIFMKMVDLPEEDRLTLLPLANAQVAADAPKEEKLALLFEYAGKYVAERAARPGDDLISRIATAEIDGRPITLREAVGVSTLLLIGGLDTVASMMGHVMHFLAGSPDHRRQLAENPSLSGAAAEEFLRRFALTNPGRTVVADMEFHGVTMRAGDKLLLATPFGAVDPRDYPDPLRVDFQRTSNSKTTFGAGPHVCPGSMLARIELKILLEEWLPRIPDFQLDPDDPPRFRTGVNGSVERLPLTWTP</sequence>
<keyword evidence="2" id="KW-0349">Heme</keyword>
<dbReference type="GO" id="GO:0005506">
    <property type="term" value="F:iron ion binding"/>
    <property type="evidence" value="ECO:0007669"/>
    <property type="project" value="InterPro"/>
</dbReference>
<keyword evidence="2" id="KW-0560">Oxidoreductase</keyword>
<keyword evidence="2" id="KW-0503">Monooxygenase</keyword>
<dbReference type="InterPro" id="IPR002397">
    <property type="entry name" value="Cyt_P450_B"/>
</dbReference>
<evidence type="ECO:0000256" key="2">
    <source>
        <dbReference type="RuleBase" id="RU000461"/>
    </source>
</evidence>
<keyword evidence="4" id="KW-1185">Reference proteome</keyword>
<dbReference type="GO" id="GO:0004497">
    <property type="term" value="F:monooxygenase activity"/>
    <property type="evidence" value="ECO:0007669"/>
    <property type="project" value="UniProtKB-KW"/>
</dbReference>
<dbReference type="PRINTS" id="PR00359">
    <property type="entry name" value="BP450"/>
</dbReference>
<dbReference type="AlphaFoldDB" id="A0A916TV95"/>
<dbReference type="SUPFAM" id="SSF48264">
    <property type="entry name" value="Cytochrome P450"/>
    <property type="match status" value="1"/>
</dbReference>
<comment type="similarity">
    <text evidence="1 2">Belongs to the cytochrome P450 family.</text>
</comment>
<name>A0A916TV95_9SPHN</name>
<dbReference type="PANTHER" id="PTHR46696:SF6">
    <property type="entry name" value="P450, PUTATIVE (EUROFUNG)-RELATED"/>
    <property type="match status" value="1"/>
</dbReference>
<proteinExistence type="inferred from homology"/>
<accession>A0A916TV95</accession>
<reference evidence="3" key="1">
    <citation type="journal article" date="2014" name="Int. J. Syst. Evol. Microbiol.">
        <title>Complete genome sequence of Corynebacterium casei LMG S-19264T (=DSM 44701T), isolated from a smear-ripened cheese.</title>
        <authorList>
            <consortium name="US DOE Joint Genome Institute (JGI-PGF)"/>
            <person name="Walter F."/>
            <person name="Albersmeier A."/>
            <person name="Kalinowski J."/>
            <person name="Ruckert C."/>
        </authorList>
    </citation>
    <scope>NUCLEOTIDE SEQUENCE</scope>
    <source>
        <strain evidence="3">CGMCC 1.15095</strain>
    </source>
</reference>
<dbReference type="Gene3D" id="1.10.630.10">
    <property type="entry name" value="Cytochrome P450"/>
    <property type="match status" value="1"/>
</dbReference>
<dbReference type="GO" id="GO:0020037">
    <property type="term" value="F:heme binding"/>
    <property type="evidence" value="ECO:0007669"/>
    <property type="project" value="InterPro"/>
</dbReference>
<evidence type="ECO:0000313" key="3">
    <source>
        <dbReference type="EMBL" id="GGC02852.1"/>
    </source>
</evidence>
<gene>
    <name evidence="3" type="ORF">GCM10011494_21680</name>
</gene>
<dbReference type="PANTHER" id="PTHR46696">
    <property type="entry name" value="P450, PUTATIVE (EUROFUNG)-RELATED"/>
    <property type="match status" value="1"/>
</dbReference>
<dbReference type="CDD" id="cd11035">
    <property type="entry name" value="P450cam-like"/>
    <property type="match status" value="1"/>
</dbReference>
<dbReference type="EMBL" id="BMHK01000013">
    <property type="protein sequence ID" value="GGC02852.1"/>
    <property type="molecule type" value="Genomic_DNA"/>
</dbReference>
<dbReference type="GO" id="GO:0016705">
    <property type="term" value="F:oxidoreductase activity, acting on paired donors, with incorporation or reduction of molecular oxygen"/>
    <property type="evidence" value="ECO:0007669"/>
    <property type="project" value="InterPro"/>
</dbReference>